<proteinExistence type="predicted"/>
<gene>
    <name evidence="2" type="ORF">PVK06_045185</name>
</gene>
<feature type="transmembrane region" description="Helical" evidence="1">
    <location>
        <begin position="104"/>
        <end position="122"/>
    </location>
</feature>
<accession>A0ABR0MTC9</accession>
<sequence>MKIHLFFKEKKNQKNNEVSSFFFFNNKSPFNPPQSQLKMDPNLMLKFQAIKQSKKCKKQQLLDKLLLYTCIAVTCCVFCSTPFWLPYLKNFLFISLPKMGSIMYNTKLLFFVGNLIVVVLIGESKIFSYFSGSGGVYYVDHPSGSLGNDGSVVEVKKEMKMKQLYSEEKVKAICVVEEIREVNKGNNGLEGKYHELVLPTEDLEKRADDFIARVNRQRRLEAAGLLIN</sequence>
<comment type="caution">
    <text evidence="2">The sequence shown here is derived from an EMBL/GenBank/DDBJ whole genome shotgun (WGS) entry which is preliminary data.</text>
</comment>
<reference evidence="2 3" key="1">
    <citation type="submission" date="2023-03" db="EMBL/GenBank/DDBJ databases">
        <title>WGS of Gossypium arboreum.</title>
        <authorList>
            <person name="Yu D."/>
        </authorList>
    </citation>
    <scope>NUCLEOTIDE SEQUENCE [LARGE SCALE GENOMIC DNA]</scope>
    <source>
        <tissue evidence="2">Leaf</tissue>
    </source>
</reference>
<dbReference type="Proteomes" id="UP001358586">
    <property type="component" value="Chromosome 12"/>
</dbReference>
<keyword evidence="3" id="KW-1185">Reference proteome</keyword>
<evidence type="ECO:0008006" key="4">
    <source>
        <dbReference type="Google" id="ProtNLM"/>
    </source>
</evidence>
<keyword evidence="1" id="KW-0472">Membrane</keyword>
<keyword evidence="1" id="KW-1133">Transmembrane helix</keyword>
<dbReference type="PANTHER" id="PTHR35762:SF2">
    <property type="entry name" value="TRANSMEMBRANE PROTEIN"/>
    <property type="match status" value="1"/>
</dbReference>
<keyword evidence="1" id="KW-0812">Transmembrane</keyword>
<evidence type="ECO:0000256" key="1">
    <source>
        <dbReference type="SAM" id="Phobius"/>
    </source>
</evidence>
<name>A0ABR0MTC9_GOSAR</name>
<dbReference type="PANTHER" id="PTHR35762">
    <property type="entry name" value="TRANSMEMBRANE PROTEIN"/>
    <property type="match status" value="1"/>
</dbReference>
<feature type="transmembrane region" description="Helical" evidence="1">
    <location>
        <begin position="65"/>
        <end position="84"/>
    </location>
</feature>
<dbReference type="EMBL" id="JARKNE010000012">
    <property type="protein sequence ID" value="KAK5777218.1"/>
    <property type="molecule type" value="Genomic_DNA"/>
</dbReference>
<evidence type="ECO:0000313" key="3">
    <source>
        <dbReference type="Proteomes" id="UP001358586"/>
    </source>
</evidence>
<protein>
    <recommendedName>
        <fullName evidence="4">DUF4408 domain-containing protein</fullName>
    </recommendedName>
</protein>
<organism evidence="2 3">
    <name type="scientific">Gossypium arboreum</name>
    <name type="common">Tree cotton</name>
    <name type="synonym">Gossypium nanking</name>
    <dbReference type="NCBI Taxonomy" id="29729"/>
    <lineage>
        <taxon>Eukaryota</taxon>
        <taxon>Viridiplantae</taxon>
        <taxon>Streptophyta</taxon>
        <taxon>Embryophyta</taxon>
        <taxon>Tracheophyta</taxon>
        <taxon>Spermatophyta</taxon>
        <taxon>Magnoliopsida</taxon>
        <taxon>eudicotyledons</taxon>
        <taxon>Gunneridae</taxon>
        <taxon>Pentapetalae</taxon>
        <taxon>rosids</taxon>
        <taxon>malvids</taxon>
        <taxon>Malvales</taxon>
        <taxon>Malvaceae</taxon>
        <taxon>Malvoideae</taxon>
        <taxon>Gossypium</taxon>
    </lineage>
</organism>
<evidence type="ECO:0000313" key="2">
    <source>
        <dbReference type="EMBL" id="KAK5777218.1"/>
    </source>
</evidence>